<dbReference type="PRINTS" id="PR00081">
    <property type="entry name" value="GDHRDH"/>
</dbReference>
<keyword evidence="1" id="KW-0560">Oxidoreductase</keyword>
<comment type="caution">
    <text evidence="2">The sequence shown here is derived from an EMBL/GenBank/DDBJ whole genome shotgun (WGS) entry which is preliminary data.</text>
</comment>
<dbReference type="GO" id="GO:0016491">
    <property type="term" value="F:oxidoreductase activity"/>
    <property type="evidence" value="ECO:0007669"/>
    <property type="project" value="UniProtKB-KW"/>
</dbReference>
<dbReference type="PANTHER" id="PTHR43157">
    <property type="entry name" value="PHOSPHATIDYLINOSITOL-GLYCAN BIOSYNTHESIS CLASS F PROTEIN-RELATED"/>
    <property type="match status" value="1"/>
</dbReference>
<dbReference type="Gene3D" id="3.40.50.720">
    <property type="entry name" value="NAD(P)-binding Rossmann-like Domain"/>
    <property type="match status" value="1"/>
</dbReference>
<dbReference type="Pfam" id="PF00106">
    <property type="entry name" value="adh_short"/>
    <property type="match status" value="1"/>
</dbReference>
<reference evidence="2 3" key="1">
    <citation type="submission" date="2020-04" db="EMBL/GenBank/DDBJ databases">
        <title>Paraburkholderia sp. RP-4-7 isolated from soil.</title>
        <authorList>
            <person name="Dahal R.H."/>
        </authorList>
    </citation>
    <scope>NUCLEOTIDE SEQUENCE [LARGE SCALE GENOMIC DNA]</scope>
    <source>
        <strain evidence="2 3">RP-4-7</strain>
    </source>
</reference>
<dbReference type="AlphaFoldDB" id="A0A848IMG4"/>
<evidence type="ECO:0000313" key="2">
    <source>
        <dbReference type="EMBL" id="NMM02106.1"/>
    </source>
</evidence>
<dbReference type="InterPro" id="IPR036291">
    <property type="entry name" value="NAD(P)-bd_dom_sf"/>
</dbReference>
<evidence type="ECO:0000256" key="1">
    <source>
        <dbReference type="ARBA" id="ARBA00023002"/>
    </source>
</evidence>
<accession>A0A848IMG4</accession>
<dbReference type="Proteomes" id="UP000544134">
    <property type="component" value="Unassembled WGS sequence"/>
</dbReference>
<dbReference type="InterPro" id="IPR002347">
    <property type="entry name" value="SDR_fam"/>
</dbReference>
<sequence>MVGSGQRVSVVTGATGGIGRWIALGLAQADQHVVLVCRDAVKGRALADWIRQHAPAASTELRLADLSSLCAAHRLGQEIAAVHPRLSVLVNNAGMFTARRTTTAEGHDIVLALNHLAPLVLTDALEEALRAGSPSRIVNVGSSTSDRARIDPDDLELVRHWGMVRAYGGSKLAMMMSTFARAQRLRGSGVVANVVHPGAVATGLVREGGAIGAAWRLMGPFLRTGQQGADTPLQVALAPAWAAATGEYVKDRAAVRPNRRALDPVLVDKVEAASRQLAARTILVDTLP</sequence>
<name>A0A848IMG4_9BURK</name>
<organism evidence="2 3">
    <name type="scientific">Paraburkholderia polaris</name>
    <dbReference type="NCBI Taxonomy" id="2728848"/>
    <lineage>
        <taxon>Bacteria</taxon>
        <taxon>Pseudomonadati</taxon>
        <taxon>Pseudomonadota</taxon>
        <taxon>Betaproteobacteria</taxon>
        <taxon>Burkholderiales</taxon>
        <taxon>Burkholderiaceae</taxon>
        <taxon>Paraburkholderia</taxon>
    </lineage>
</organism>
<gene>
    <name evidence="2" type="ORF">HHL24_29785</name>
</gene>
<dbReference type="EMBL" id="JABBGJ010000036">
    <property type="protein sequence ID" value="NMM02106.1"/>
    <property type="molecule type" value="Genomic_DNA"/>
</dbReference>
<dbReference type="SUPFAM" id="SSF51735">
    <property type="entry name" value="NAD(P)-binding Rossmann-fold domains"/>
    <property type="match status" value="1"/>
</dbReference>
<dbReference type="PANTHER" id="PTHR43157:SF31">
    <property type="entry name" value="PHOSPHATIDYLINOSITOL-GLYCAN BIOSYNTHESIS CLASS F PROTEIN"/>
    <property type="match status" value="1"/>
</dbReference>
<keyword evidence="3" id="KW-1185">Reference proteome</keyword>
<evidence type="ECO:0000313" key="3">
    <source>
        <dbReference type="Proteomes" id="UP000544134"/>
    </source>
</evidence>
<proteinExistence type="predicted"/>
<dbReference type="RefSeq" id="WP_169488916.1">
    <property type="nucleotide sequence ID" value="NZ_JABBGJ010000036.1"/>
</dbReference>
<protein>
    <submittedName>
        <fullName evidence="2">SDR family NAD(P)-dependent oxidoreductase</fullName>
    </submittedName>
</protein>